<dbReference type="Pfam" id="PF00270">
    <property type="entry name" value="DEAD"/>
    <property type="match status" value="1"/>
</dbReference>
<dbReference type="Pfam" id="PF07717">
    <property type="entry name" value="OB_NTP_bind"/>
    <property type="match status" value="1"/>
</dbReference>
<accession>A0A5C7SGM6</accession>
<proteinExistence type="predicted"/>
<dbReference type="GO" id="GO:0016787">
    <property type="term" value="F:hydrolase activity"/>
    <property type="evidence" value="ECO:0007669"/>
    <property type="project" value="UniProtKB-KW"/>
</dbReference>
<feature type="compositionally biased region" description="Low complexity" evidence="5">
    <location>
        <begin position="1090"/>
        <end position="1101"/>
    </location>
</feature>
<dbReference type="InterPro" id="IPR011545">
    <property type="entry name" value="DEAD/DEAH_box_helicase_dom"/>
</dbReference>
<dbReference type="InterPro" id="IPR014001">
    <property type="entry name" value="Helicase_ATP-bd"/>
</dbReference>
<gene>
    <name evidence="8" type="primary">hrpA</name>
    <name evidence="8" type="ORF">E6Q80_16055</name>
</gene>
<dbReference type="InterPro" id="IPR024590">
    <property type="entry name" value="HrpA_C"/>
</dbReference>
<comment type="caution">
    <text evidence="8">The sequence shown here is derived from an EMBL/GenBank/DDBJ whole genome shotgun (WGS) entry which is preliminary data.</text>
</comment>
<protein>
    <submittedName>
        <fullName evidence="8">ATP-dependent RNA helicase HrpA</fullName>
        <ecNumber evidence="8">3.6.4.13</ecNumber>
    </submittedName>
</protein>
<evidence type="ECO:0000256" key="2">
    <source>
        <dbReference type="ARBA" id="ARBA00022801"/>
    </source>
</evidence>
<dbReference type="RefSeq" id="WP_276660278.1">
    <property type="nucleotide sequence ID" value="NZ_SSFD01000255.1"/>
</dbReference>
<dbReference type="SMART" id="SM00382">
    <property type="entry name" value="AAA"/>
    <property type="match status" value="1"/>
</dbReference>
<dbReference type="Proteomes" id="UP000321192">
    <property type="component" value="Unassembled WGS sequence"/>
</dbReference>
<dbReference type="CDD" id="cd18791">
    <property type="entry name" value="SF2_C_RHA"/>
    <property type="match status" value="1"/>
</dbReference>
<dbReference type="GO" id="GO:0003724">
    <property type="term" value="F:RNA helicase activity"/>
    <property type="evidence" value="ECO:0007669"/>
    <property type="project" value="UniProtKB-EC"/>
</dbReference>
<name>A0A5C7SGM6_THASP</name>
<dbReference type="InterPro" id="IPR010222">
    <property type="entry name" value="RNA_helicase_HrpA"/>
</dbReference>
<evidence type="ECO:0000313" key="9">
    <source>
        <dbReference type="Proteomes" id="UP000321192"/>
    </source>
</evidence>
<reference evidence="8 9" key="1">
    <citation type="submission" date="2018-09" db="EMBL/GenBank/DDBJ databases">
        <title>Metagenome Assembled Genomes from an Advanced Water Purification Facility.</title>
        <authorList>
            <person name="Stamps B.W."/>
            <person name="Spear J.R."/>
        </authorList>
    </citation>
    <scope>NUCLEOTIDE SEQUENCE [LARGE SCALE GENOMIC DNA]</scope>
    <source>
        <strain evidence="8">Bin_27_1</strain>
    </source>
</reference>
<dbReference type="SMART" id="SM00487">
    <property type="entry name" value="DEXDc"/>
    <property type="match status" value="1"/>
</dbReference>
<sequence length="1431" mass="157534">MRAEHKGARRPSALPNFDDCLSGDRPRLRRMARDLSHPPRADERATAQRLRLRADFDALLERSRAALRARRAALPVPDFPPELPVSGRRDEIATALAAHQVIIVCGETGSGKTTQLPKIAMTLGRGVAGLIGHTQPRRLAARATASRIAQELKSPLGEVVGYKIRFTDKTGERSHVKLMTDGILLAETQTDPLLAAYDTLIIDEAHERSLNIDFLLGYLKTLLPRRPDLKVVVTSATLDAERFARHFADAAGKPAPVIEVSGRLYPIEMRYRPVESEEIDPAAAARSAAKGGREAAKDRSRDLMDALVDAVDEAQRCGPGDVLVFLPGEREIREAAEALRKAHHLPGTEILPLFARQSAQEQARVFSASNGRRVVLSTNVAETSLTVPGIRYVVDTGLARIKRYSPRNKVEQLQVEKIARSAAQQRAGRCGRVMDGICIRLYDEDDFNRRPAHTDPEILRSSLAGVILRMKALKLGAVEDFPFIDAPGARLIGDGYALLAELGAVSDDDERKLTPTGVELAKLPLDPRIGRMILAARDRGALAELLVIAAALSVQDPRERPQDSPGAADQAHARFRGGEQDQKSEFLWFWHLWKAWDEVQRHESSSKQKAWCKKHFLNYMRMREWRDVFAQLHTLCAEHGWKENEQPANYEAIHKALLAGLLGNVGCKVEDASGPQAGAYLGARGIKFWPHPGSALAKKAGKWIMAAEQVETSRLFGRCIARIEPEWVEEVGGHLIKRQVFEPHWSKASGAVRAWERGTLYGLVIYPRRGVAYRDIDPALCRELFIREGLVQGEIAEGPARAMAFLAHNQRLVAEIERLEHKSRRPDVLVDETLIEAFYDSKLPAEVCDLAGLEAWRKPAEKAEPKLLHLSREQLMRHDAEGVTTDRFPPTLEVLGQKLKLAYLHQPGEADDGVTLAVPLAMLNQIPANRCEWLVPGLLEEKVAALMKTVPQKHRHRLQPVAESAAAFMAVFEAGEFDTDEPLLKMLQRFVEERVQLKLPLESFRPENLKPHCFMNFRVIDEHGRLMGQSRNLMELRARFREQVAARFSAAKIGGALAGALSVVGVGGAGGGQGVGAGGAGVSARGGGSDSVAGEVAGRARSGADARDAAADVGGRAGAGQPGGKGSGKAAGDAAGRSAAPAELPAPVLSGFTAWTFGALPELLEVRVAGREVIGFPALHDDGDSVSLRPHDTPEEASRVHRRGLARLFALNLKDQVRAVERLPGLRELALQYMGFGTEAELKARLIEATLGRCCLLEPLPTDADAFAKRCAEAKSRVSLVAQEFMRLTGQLLVEHAALQKRLSGLKTFPEVVADIQGQLGALLPKDFLVAFEWDKLAHFARYLKGAAVRLDKLRNNPARDAQAMAEWKQLAQAWERERLARRRAGVEDPALEEFRWLLEELRVGLYAQELRTPMPVSVKRLQKIWESRPR</sequence>
<dbReference type="PROSITE" id="PS51192">
    <property type="entry name" value="HELICASE_ATP_BIND_1"/>
    <property type="match status" value="1"/>
</dbReference>
<dbReference type="SUPFAM" id="SSF52540">
    <property type="entry name" value="P-loop containing nucleoside triphosphate hydrolases"/>
    <property type="match status" value="1"/>
</dbReference>
<dbReference type="PROSITE" id="PS51194">
    <property type="entry name" value="HELICASE_CTER"/>
    <property type="match status" value="1"/>
</dbReference>
<feature type="compositionally biased region" description="Gly residues" evidence="5">
    <location>
        <begin position="1076"/>
        <end position="1089"/>
    </location>
</feature>
<evidence type="ECO:0000256" key="1">
    <source>
        <dbReference type="ARBA" id="ARBA00022741"/>
    </source>
</evidence>
<evidence type="ECO:0000256" key="4">
    <source>
        <dbReference type="ARBA" id="ARBA00022840"/>
    </source>
</evidence>
<feature type="domain" description="Helicase ATP-binding" evidence="6">
    <location>
        <begin position="93"/>
        <end position="256"/>
    </location>
</feature>
<dbReference type="SMART" id="SM00490">
    <property type="entry name" value="HELICc"/>
    <property type="match status" value="1"/>
</dbReference>
<dbReference type="Pfam" id="PF21010">
    <property type="entry name" value="HA2_C"/>
    <property type="match status" value="1"/>
</dbReference>
<dbReference type="Pfam" id="PF11898">
    <property type="entry name" value="DUF3418"/>
    <property type="match status" value="1"/>
</dbReference>
<dbReference type="Gene3D" id="3.40.50.300">
    <property type="entry name" value="P-loop containing nucleotide triphosphate hydrolases"/>
    <property type="match status" value="2"/>
</dbReference>
<keyword evidence="4" id="KW-0067">ATP-binding</keyword>
<keyword evidence="3 8" id="KW-0347">Helicase</keyword>
<keyword evidence="1" id="KW-0547">Nucleotide-binding</keyword>
<evidence type="ECO:0000259" key="6">
    <source>
        <dbReference type="PROSITE" id="PS51192"/>
    </source>
</evidence>
<dbReference type="InterPro" id="IPR003593">
    <property type="entry name" value="AAA+_ATPase"/>
</dbReference>
<dbReference type="Pfam" id="PF00271">
    <property type="entry name" value="Helicase_C"/>
    <property type="match status" value="1"/>
</dbReference>
<feature type="region of interest" description="Disordered" evidence="5">
    <location>
        <begin position="1"/>
        <end position="22"/>
    </location>
</feature>
<dbReference type="InterPro" id="IPR007502">
    <property type="entry name" value="Helicase-assoc_dom"/>
</dbReference>
<evidence type="ECO:0000256" key="3">
    <source>
        <dbReference type="ARBA" id="ARBA00022806"/>
    </source>
</evidence>
<dbReference type="InterPro" id="IPR027417">
    <property type="entry name" value="P-loop_NTPase"/>
</dbReference>
<dbReference type="PANTHER" id="PTHR18934:SF99">
    <property type="entry name" value="ATP-DEPENDENT RNA HELICASE DHX37-RELATED"/>
    <property type="match status" value="1"/>
</dbReference>
<dbReference type="NCBIfam" id="TIGR01967">
    <property type="entry name" value="DEAH_box_HrpA"/>
    <property type="match status" value="1"/>
</dbReference>
<feature type="region of interest" description="Disordered" evidence="5">
    <location>
        <begin position="1076"/>
        <end position="1138"/>
    </location>
</feature>
<dbReference type="FunFam" id="1.20.120.1080:FF:000005">
    <property type="entry name" value="ATP-dependent helicase HrpA"/>
    <property type="match status" value="1"/>
</dbReference>
<keyword evidence="2 8" id="KW-0378">Hydrolase</keyword>
<dbReference type="PANTHER" id="PTHR18934">
    <property type="entry name" value="ATP-DEPENDENT RNA HELICASE"/>
    <property type="match status" value="1"/>
</dbReference>
<dbReference type="InterPro" id="IPR011709">
    <property type="entry name" value="DEAD-box_helicase_OB_fold"/>
</dbReference>
<dbReference type="Gene3D" id="1.20.120.1080">
    <property type="match status" value="1"/>
</dbReference>
<dbReference type="InterPro" id="IPR001650">
    <property type="entry name" value="Helicase_C-like"/>
</dbReference>
<dbReference type="SMART" id="SM00847">
    <property type="entry name" value="HA2"/>
    <property type="match status" value="1"/>
</dbReference>
<evidence type="ECO:0000259" key="7">
    <source>
        <dbReference type="PROSITE" id="PS51194"/>
    </source>
</evidence>
<dbReference type="GO" id="GO:0003723">
    <property type="term" value="F:RNA binding"/>
    <property type="evidence" value="ECO:0007669"/>
    <property type="project" value="TreeGrafter"/>
</dbReference>
<feature type="compositionally biased region" description="Gly residues" evidence="5">
    <location>
        <begin position="1115"/>
        <end position="1129"/>
    </location>
</feature>
<dbReference type="EC" id="3.6.4.13" evidence="8"/>
<feature type="domain" description="Helicase C-terminal" evidence="7">
    <location>
        <begin position="303"/>
        <end position="474"/>
    </location>
</feature>
<evidence type="ECO:0000313" key="8">
    <source>
        <dbReference type="EMBL" id="TXH82085.1"/>
    </source>
</evidence>
<organism evidence="8 9">
    <name type="scientific">Thauera aminoaromatica</name>
    <dbReference type="NCBI Taxonomy" id="164330"/>
    <lineage>
        <taxon>Bacteria</taxon>
        <taxon>Pseudomonadati</taxon>
        <taxon>Pseudomonadota</taxon>
        <taxon>Betaproteobacteria</taxon>
        <taxon>Rhodocyclales</taxon>
        <taxon>Zoogloeaceae</taxon>
        <taxon>Thauera</taxon>
    </lineage>
</organism>
<evidence type="ECO:0000256" key="5">
    <source>
        <dbReference type="SAM" id="MobiDB-lite"/>
    </source>
</evidence>
<dbReference type="GO" id="GO:0005524">
    <property type="term" value="F:ATP binding"/>
    <property type="evidence" value="ECO:0007669"/>
    <property type="project" value="UniProtKB-KW"/>
</dbReference>
<dbReference type="EMBL" id="SSFD01000255">
    <property type="protein sequence ID" value="TXH82085.1"/>
    <property type="molecule type" value="Genomic_DNA"/>
</dbReference>